<dbReference type="InterPro" id="IPR012338">
    <property type="entry name" value="Beta-lactam/transpept-like"/>
</dbReference>
<feature type="chain" id="PRO_5012360662" evidence="2">
    <location>
        <begin position="18"/>
        <end position="563"/>
    </location>
</feature>
<reference evidence="5 6" key="1">
    <citation type="submission" date="2017-10" db="EMBL/GenBank/DDBJ databases">
        <title>Comparative genomics in systemic dimorphic fungi from Ajellomycetaceae.</title>
        <authorList>
            <person name="Munoz J.F."/>
            <person name="Mcewen J.G."/>
            <person name="Clay O.K."/>
            <person name="Cuomo C.A."/>
        </authorList>
    </citation>
    <scope>NUCLEOTIDE SEQUENCE [LARGE SCALE GENOMIC DNA]</scope>
    <source>
        <strain evidence="5 6">UAMH5409</strain>
    </source>
</reference>
<evidence type="ECO:0000313" key="5">
    <source>
        <dbReference type="EMBL" id="PGH03219.1"/>
    </source>
</evidence>
<keyword evidence="6" id="KW-1185">Reference proteome</keyword>
<sequence>MRVSMLSFLPLFPLSIADYCPPTGPVLPPPSIPENFAQKELNEVLEHFVKHSSDYGWNATVNSFSVSATSREETFFSNHYTAPLKNDTGVDKVAGDTVYRIASGTKVFTVLAVLLEDRINLEDPIGKYVKELQGEEYGDVTVRLLTNQLAALPREGYTWDKAVAADKLVPLGFPQLAPSDVPPCGTGVGDRICTREEFFKAMPGFTGQIANTVAYSNVAYSILGYALEDVTGMKYAEVIKQKITEPLGLPDIAAKAPKTERGILPINNGPWFELDLEYVTPTAGLYATPNHLDKFLRSILNNTLLSNVKTNEWLKPAAFTSKLEESVGAPWEIFRPRGLTNPPRPIDHYTKSGDLPGFSSSYIVLVPEYNLGVTLLSAGPEASSIVAMLLDIFQGTLVPKLEKLAREQAQEVYGGKYEAQSKDTNSSASIELVVDKGPGLKVKEWKNNDKDMLQSFYLTILGGAKKGDEPLEADVRFYPLGVDDRWRVVFNEPEGKNEKRKGGKNRGGKKLLGAMREDACLTWFRVDGTRYGKIPLDEVVFRVEDGAVKRVDAPGLRAEMDKM</sequence>
<dbReference type="Proteomes" id="UP000223968">
    <property type="component" value="Unassembled WGS sequence"/>
</dbReference>
<comment type="similarity">
    <text evidence="1">Belongs to the beta-lactamase family.</text>
</comment>
<dbReference type="Pfam" id="PF00144">
    <property type="entry name" value="Beta-lactamase"/>
    <property type="match status" value="1"/>
</dbReference>
<dbReference type="Pfam" id="PF26335">
    <property type="entry name" value="ARB_00930_C"/>
    <property type="match status" value="1"/>
</dbReference>
<evidence type="ECO:0000259" key="3">
    <source>
        <dbReference type="Pfam" id="PF00144"/>
    </source>
</evidence>
<dbReference type="EMBL" id="PDNB01000150">
    <property type="protein sequence ID" value="PGH03219.1"/>
    <property type="molecule type" value="Genomic_DNA"/>
</dbReference>
<name>A0A2B7X2W2_9EURO</name>
<dbReference type="AlphaFoldDB" id="A0A2B7X2W2"/>
<evidence type="ECO:0000259" key="4">
    <source>
        <dbReference type="Pfam" id="PF26335"/>
    </source>
</evidence>
<dbReference type="STRING" id="1447875.A0A2B7X2W2"/>
<gene>
    <name evidence="5" type="ORF">AJ79_07414</name>
</gene>
<evidence type="ECO:0000256" key="2">
    <source>
        <dbReference type="SAM" id="SignalP"/>
    </source>
</evidence>
<dbReference type="PANTHER" id="PTHR22935">
    <property type="entry name" value="PENICILLIN-BINDING PROTEIN"/>
    <property type="match status" value="1"/>
</dbReference>
<evidence type="ECO:0000256" key="1">
    <source>
        <dbReference type="ARBA" id="ARBA00038473"/>
    </source>
</evidence>
<dbReference type="OrthoDB" id="10250282at2759"/>
<evidence type="ECO:0000313" key="6">
    <source>
        <dbReference type="Proteomes" id="UP000223968"/>
    </source>
</evidence>
<dbReference type="SUPFAM" id="SSF56601">
    <property type="entry name" value="beta-lactamase/transpeptidase-like"/>
    <property type="match status" value="1"/>
</dbReference>
<organism evidence="5 6">
    <name type="scientific">Helicocarpus griseus UAMH5409</name>
    <dbReference type="NCBI Taxonomy" id="1447875"/>
    <lineage>
        <taxon>Eukaryota</taxon>
        <taxon>Fungi</taxon>
        <taxon>Dikarya</taxon>
        <taxon>Ascomycota</taxon>
        <taxon>Pezizomycotina</taxon>
        <taxon>Eurotiomycetes</taxon>
        <taxon>Eurotiomycetidae</taxon>
        <taxon>Onygenales</taxon>
        <taxon>Ajellomycetaceae</taxon>
        <taxon>Helicocarpus</taxon>
    </lineage>
</organism>
<feature type="domain" description="Beta-lactamase-related" evidence="3">
    <location>
        <begin position="88"/>
        <end position="381"/>
    </location>
</feature>
<keyword evidence="2" id="KW-0732">Signal</keyword>
<dbReference type="InterPro" id="IPR051478">
    <property type="entry name" value="Beta-lactamase-like_AB/R"/>
</dbReference>
<feature type="domain" description="Beta-lactamase-like ARB-00930-like C-terminal" evidence="4">
    <location>
        <begin position="405"/>
        <end position="562"/>
    </location>
</feature>
<proteinExistence type="inferred from homology"/>
<comment type="caution">
    <text evidence="5">The sequence shown here is derived from an EMBL/GenBank/DDBJ whole genome shotgun (WGS) entry which is preliminary data.</text>
</comment>
<protein>
    <submittedName>
        <fullName evidence="5">Uncharacterized protein</fullName>
    </submittedName>
</protein>
<dbReference type="Gene3D" id="3.40.710.10">
    <property type="entry name" value="DD-peptidase/beta-lactamase superfamily"/>
    <property type="match status" value="1"/>
</dbReference>
<dbReference type="InterPro" id="IPR058664">
    <property type="entry name" value="ARB_00930-like_C"/>
</dbReference>
<dbReference type="PANTHER" id="PTHR22935:SF95">
    <property type="entry name" value="BETA-LACTAMASE-LIKE 1-RELATED"/>
    <property type="match status" value="1"/>
</dbReference>
<dbReference type="InterPro" id="IPR001466">
    <property type="entry name" value="Beta-lactam-related"/>
</dbReference>
<accession>A0A2B7X2W2</accession>
<feature type="signal peptide" evidence="2">
    <location>
        <begin position="1"/>
        <end position="17"/>
    </location>
</feature>